<name>A0A0F3GWG8_9BACT</name>
<comment type="caution">
    <text evidence="1">The sequence shown here is derived from an EMBL/GenBank/DDBJ whole genome shotgun (WGS) entry which is preliminary data.</text>
</comment>
<gene>
    <name evidence="1" type="ORF">MBAV_001550</name>
</gene>
<evidence type="ECO:0000313" key="1">
    <source>
        <dbReference type="EMBL" id="KJU86256.1"/>
    </source>
</evidence>
<protein>
    <submittedName>
        <fullName evidence="1">DNA modification methylase</fullName>
    </submittedName>
</protein>
<sequence length="145" mass="16859">MQHVKAMSVQWPIDIKKKQHIQLCDKSMNLLLLNKNYVLIRRFSAKEEQRRLTAAPFIAQRFNIDFIGIENHLNYIYRPDGELSLEEACGLSVIYNSRLLNLYFSTFNGNTQVSATELRGMPLPPLETIINVGRYIMDINVSTYY</sequence>
<keyword evidence="2" id="KW-1185">Reference proteome</keyword>
<keyword evidence="1" id="KW-0489">Methyltransferase</keyword>
<proteinExistence type="predicted"/>
<dbReference type="AlphaFoldDB" id="A0A0F3GWG8"/>
<dbReference type="GO" id="GO:0008168">
    <property type="term" value="F:methyltransferase activity"/>
    <property type="evidence" value="ECO:0007669"/>
    <property type="project" value="UniProtKB-KW"/>
</dbReference>
<dbReference type="GO" id="GO:0032259">
    <property type="term" value="P:methylation"/>
    <property type="evidence" value="ECO:0007669"/>
    <property type="project" value="UniProtKB-KW"/>
</dbReference>
<feature type="non-terminal residue" evidence="1">
    <location>
        <position position="145"/>
    </location>
</feature>
<reference evidence="1 2" key="1">
    <citation type="submission" date="2015-02" db="EMBL/GenBank/DDBJ databases">
        <title>Single-cell genomics of uncultivated deep-branching MTB reveals a conserved set of magnetosome genes.</title>
        <authorList>
            <person name="Kolinko S."/>
            <person name="Richter M."/>
            <person name="Glockner F.O."/>
            <person name="Brachmann A."/>
            <person name="Schuler D."/>
        </authorList>
    </citation>
    <scope>NUCLEOTIDE SEQUENCE [LARGE SCALE GENOMIC DNA]</scope>
    <source>
        <strain evidence="1">TM-1</strain>
    </source>
</reference>
<dbReference type="EMBL" id="LACI01000673">
    <property type="protein sequence ID" value="KJU86256.1"/>
    <property type="molecule type" value="Genomic_DNA"/>
</dbReference>
<organism evidence="1 2">
    <name type="scientific">Candidatus Magnetobacterium bavaricum</name>
    <dbReference type="NCBI Taxonomy" id="29290"/>
    <lineage>
        <taxon>Bacteria</taxon>
        <taxon>Pseudomonadati</taxon>
        <taxon>Nitrospirota</taxon>
        <taxon>Thermodesulfovibrionia</taxon>
        <taxon>Thermodesulfovibrionales</taxon>
        <taxon>Candidatus Magnetobacteriaceae</taxon>
        <taxon>Candidatus Magnetobacterium</taxon>
    </lineage>
</organism>
<dbReference type="Proteomes" id="UP000033423">
    <property type="component" value="Unassembled WGS sequence"/>
</dbReference>
<evidence type="ECO:0000313" key="2">
    <source>
        <dbReference type="Proteomes" id="UP000033423"/>
    </source>
</evidence>
<accession>A0A0F3GWG8</accession>
<keyword evidence="1" id="KW-0808">Transferase</keyword>